<keyword evidence="3" id="KW-1185">Reference proteome</keyword>
<reference evidence="3" key="1">
    <citation type="journal article" date="2017" name="Nat. Ecol. Evol.">
        <title>Genome expansion and lineage-specific genetic innovations in the forest pathogenic fungi Armillaria.</title>
        <authorList>
            <person name="Sipos G."/>
            <person name="Prasanna A.N."/>
            <person name="Walter M.C."/>
            <person name="O'Connor E."/>
            <person name="Balint B."/>
            <person name="Krizsan K."/>
            <person name="Kiss B."/>
            <person name="Hess J."/>
            <person name="Varga T."/>
            <person name="Slot J."/>
            <person name="Riley R."/>
            <person name="Boka B."/>
            <person name="Rigling D."/>
            <person name="Barry K."/>
            <person name="Lee J."/>
            <person name="Mihaltcheva S."/>
            <person name="LaButti K."/>
            <person name="Lipzen A."/>
            <person name="Waldron R."/>
            <person name="Moloney N.M."/>
            <person name="Sperisen C."/>
            <person name="Kredics L."/>
            <person name="Vagvoelgyi C."/>
            <person name="Patrignani A."/>
            <person name="Fitzpatrick D."/>
            <person name="Nagy I."/>
            <person name="Doyle S."/>
            <person name="Anderson J.B."/>
            <person name="Grigoriev I.V."/>
            <person name="Gueldener U."/>
            <person name="Muensterkoetter M."/>
            <person name="Nagy L.G."/>
        </authorList>
    </citation>
    <scope>NUCLEOTIDE SEQUENCE [LARGE SCALE GENOMIC DNA]</scope>
    <source>
        <strain evidence="3">28-4</strain>
    </source>
</reference>
<name>A0A2H3AZR6_9AGAR</name>
<dbReference type="Pfam" id="PF12937">
    <property type="entry name" value="F-box-like"/>
    <property type="match status" value="1"/>
</dbReference>
<evidence type="ECO:0000313" key="3">
    <source>
        <dbReference type="Proteomes" id="UP000218334"/>
    </source>
</evidence>
<feature type="domain" description="F-box" evidence="1">
    <location>
        <begin position="114"/>
        <end position="167"/>
    </location>
</feature>
<evidence type="ECO:0000313" key="2">
    <source>
        <dbReference type="EMBL" id="PBK64125.1"/>
    </source>
</evidence>
<dbReference type="Proteomes" id="UP000218334">
    <property type="component" value="Unassembled WGS sequence"/>
</dbReference>
<sequence length="533" mass="60679">MLRWGAAPKKHCYFALGVPYRQECGICISFSCIATMAAVTLPADTTANRDAFVSSLIHNEDPLLDSDKMWIQQDIIIFKRDILLINEKIASLISQRDILRQRLARYKSVLSPIRCLPRDIMIEIFSQTIHPSTSSLDVSQGLWPLCHVSSSWRKILMSTPYLWSTIILTPPYTFRNSKIILAEHLLRSQSHPLRVTITQERTVTIMASDRWLSANLNLDPFYASRRLNSMYGSLPLLEDVHLTVFFVDEGTISAGRDVFSITPSLRRADLPFAIHFTPRNGSRLTHLCCTIRSLEDIQSIFQAPSLIECKLILHKANKVYDGPLICNDTIQALWVNDMDILDILTLRALKKLIIRYVGGDDAVRSLVDFLGRSSCSLLEFGVEPKLGKYLARFSAHIQSIRRYTLYLYDDFISPDTTIALGQLEQADVMPSLDQLDIHFHRFFVQFWSAVHTKAIRKIARRRFLNHPASMTANRGPRAPIIFRCSHETVDLVESLHTGELSSLQNVGLVDVEPASKVSPPYWMKPHWMDNGNE</sequence>
<dbReference type="STRING" id="1076256.A0A2H3AZR6"/>
<dbReference type="EMBL" id="KZ293453">
    <property type="protein sequence ID" value="PBK64125.1"/>
    <property type="molecule type" value="Genomic_DNA"/>
</dbReference>
<organism evidence="2 3">
    <name type="scientific">Armillaria solidipes</name>
    <dbReference type="NCBI Taxonomy" id="1076256"/>
    <lineage>
        <taxon>Eukaryota</taxon>
        <taxon>Fungi</taxon>
        <taxon>Dikarya</taxon>
        <taxon>Basidiomycota</taxon>
        <taxon>Agaricomycotina</taxon>
        <taxon>Agaricomycetes</taxon>
        <taxon>Agaricomycetidae</taxon>
        <taxon>Agaricales</taxon>
        <taxon>Marasmiineae</taxon>
        <taxon>Physalacriaceae</taxon>
        <taxon>Armillaria</taxon>
    </lineage>
</organism>
<gene>
    <name evidence="2" type="ORF">ARMSODRAFT_1007251</name>
</gene>
<dbReference type="InterPro" id="IPR001810">
    <property type="entry name" value="F-box_dom"/>
</dbReference>
<evidence type="ECO:0000259" key="1">
    <source>
        <dbReference type="Pfam" id="PF12937"/>
    </source>
</evidence>
<dbReference type="AlphaFoldDB" id="A0A2H3AZR6"/>
<accession>A0A2H3AZR6</accession>
<protein>
    <recommendedName>
        <fullName evidence="1">F-box domain-containing protein</fullName>
    </recommendedName>
</protein>
<proteinExistence type="predicted"/>